<reference evidence="2 3" key="1">
    <citation type="journal article" date="2019" name="Commun. Biol.">
        <title>The bagworm genome reveals a unique fibroin gene that provides high tensile strength.</title>
        <authorList>
            <person name="Kono N."/>
            <person name="Nakamura H."/>
            <person name="Ohtoshi R."/>
            <person name="Tomita M."/>
            <person name="Numata K."/>
            <person name="Arakawa K."/>
        </authorList>
    </citation>
    <scope>NUCLEOTIDE SEQUENCE [LARGE SCALE GENOMIC DNA]</scope>
</reference>
<protein>
    <submittedName>
        <fullName evidence="2">Uncharacterized protein</fullName>
    </submittedName>
</protein>
<evidence type="ECO:0000256" key="1">
    <source>
        <dbReference type="SAM" id="MobiDB-lite"/>
    </source>
</evidence>
<dbReference type="AlphaFoldDB" id="A0A4C1Z407"/>
<feature type="region of interest" description="Disordered" evidence="1">
    <location>
        <begin position="71"/>
        <end position="99"/>
    </location>
</feature>
<feature type="compositionally biased region" description="Basic and acidic residues" evidence="1">
    <location>
        <begin position="82"/>
        <end position="99"/>
    </location>
</feature>
<keyword evidence="3" id="KW-1185">Reference proteome</keyword>
<sequence length="99" mass="11226">MQGAESSDGCGTSVVVVFRALEYFSKKIYLFCFIHFDVTTSYKLVCRVTLQETALRSARYALTMRASERHAIPSTPGMVSPPKRERQTKIERHASLPLR</sequence>
<gene>
    <name evidence="2" type="ORF">EVAR_64495_1</name>
</gene>
<evidence type="ECO:0000313" key="3">
    <source>
        <dbReference type="Proteomes" id="UP000299102"/>
    </source>
</evidence>
<name>A0A4C1Z407_EUMVA</name>
<dbReference type="EMBL" id="BGZK01001531">
    <property type="protein sequence ID" value="GBP81794.1"/>
    <property type="molecule type" value="Genomic_DNA"/>
</dbReference>
<accession>A0A4C1Z407</accession>
<dbReference type="Proteomes" id="UP000299102">
    <property type="component" value="Unassembled WGS sequence"/>
</dbReference>
<organism evidence="2 3">
    <name type="scientific">Eumeta variegata</name>
    <name type="common">Bagworm moth</name>
    <name type="synonym">Eumeta japonica</name>
    <dbReference type="NCBI Taxonomy" id="151549"/>
    <lineage>
        <taxon>Eukaryota</taxon>
        <taxon>Metazoa</taxon>
        <taxon>Ecdysozoa</taxon>
        <taxon>Arthropoda</taxon>
        <taxon>Hexapoda</taxon>
        <taxon>Insecta</taxon>
        <taxon>Pterygota</taxon>
        <taxon>Neoptera</taxon>
        <taxon>Endopterygota</taxon>
        <taxon>Lepidoptera</taxon>
        <taxon>Glossata</taxon>
        <taxon>Ditrysia</taxon>
        <taxon>Tineoidea</taxon>
        <taxon>Psychidae</taxon>
        <taxon>Oiketicinae</taxon>
        <taxon>Eumeta</taxon>
    </lineage>
</organism>
<comment type="caution">
    <text evidence="2">The sequence shown here is derived from an EMBL/GenBank/DDBJ whole genome shotgun (WGS) entry which is preliminary data.</text>
</comment>
<proteinExistence type="predicted"/>
<evidence type="ECO:0000313" key="2">
    <source>
        <dbReference type="EMBL" id="GBP81794.1"/>
    </source>
</evidence>